<dbReference type="EMBL" id="JANBPW010000249">
    <property type="protein sequence ID" value="KAJ1950243.1"/>
    <property type="molecule type" value="Genomic_DNA"/>
</dbReference>
<organism evidence="1 2">
    <name type="scientific">Linderina macrospora</name>
    <dbReference type="NCBI Taxonomy" id="4868"/>
    <lineage>
        <taxon>Eukaryota</taxon>
        <taxon>Fungi</taxon>
        <taxon>Fungi incertae sedis</taxon>
        <taxon>Zoopagomycota</taxon>
        <taxon>Kickxellomycotina</taxon>
        <taxon>Kickxellomycetes</taxon>
        <taxon>Kickxellales</taxon>
        <taxon>Kickxellaceae</taxon>
        <taxon>Linderina</taxon>
    </lineage>
</organism>
<proteinExistence type="predicted"/>
<reference evidence="1" key="1">
    <citation type="submission" date="2022-07" db="EMBL/GenBank/DDBJ databases">
        <title>Phylogenomic reconstructions and comparative analyses of Kickxellomycotina fungi.</title>
        <authorList>
            <person name="Reynolds N.K."/>
            <person name="Stajich J.E."/>
            <person name="Barry K."/>
            <person name="Grigoriev I.V."/>
            <person name="Crous P."/>
            <person name="Smith M.E."/>
        </authorList>
    </citation>
    <scope>NUCLEOTIDE SEQUENCE</scope>
    <source>
        <strain evidence="1">NRRL 5244</strain>
    </source>
</reference>
<evidence type="ECO:0000313" key="2">
    <source>
        <dbReference type="Proteomes" id="UP001150603"/>
    </source>
</evidence>
<gene>
    <name evidence="1" type="ORF">FBU59_000771</name>
</gene>
<sequence>MRPGTAQPSTTPPPAPPSSVISETHTQQPLNELSAPTDDVINSLFTKEPLDMDLLSELLGSLDGTAASTPTMNSAAIHAEDAMELGGITTAAVLDGLRSLDEFERNAAIHTDGYTHESVSHTPIDESELADSILRAANSVAHMDNGGLGSFNQAELSAALEQLYWGSLEVPAVDPMATTHGDAVDTAMLPAPTPAPTPMQIAGSPQIEVAMESATVWPSNATECSRDEAMDDETDDENPLELEELSLFSLFLSNMKAFEGFLDKLSLNQLRQCAATVNSVLVRRENAMNDPPPPKQSRIVQRRPSRSASMVDSTPAIHAGETTGAPSSIQGEGLDDALPVTTMSLLREWLPPSTADCVITALQAANLTNPTTARQPARQQHHHHHQQSMGTDQESTQAMRTDTNSQAEVPKTSGAQERTRADSSQTPSDVTLETDSEGVPWMVFSYVQKGKPKWHRIRIDVDRAPLHAIPQSFQKNNCVYPRANCHESAYTGNRWDYETTCNVFGWQLAFLNQELLSGRRGLLQSAVNKYRDKVEGHKSRRITRLEKSERSQRGKTNKRPLAKPQRQRIEKRQRVEGADPSVLAAFSAAGTSAAVAAAVANAVSELPRTLSLPQMASGVDGSGGLVSSAIGGLVASAQQLPSVSAPVTPVPVSTQSAQCLT</sequence>
<comment type="caution">
    <text evidence="1">The sequence shown here is derived from an EMBL/GenBank/DDBJ whole genome shotgun (WGS) entry which is preliminary data.</text>
</comment>
<keyword evidence="2" id="KW-1185">Reference proteome</keyword>
<name>A0ACC1JG45_9FUNG</name>
<evidence type="ECO:0000313" key="1">
    <source>
        <dbReference type="EMBL" id="KAJ1950243.1"/>
    </source>
</evidence>
<accession>A0ACC1JG45</accession>
<feature type="non-terminal residue" evidence="1">
    <location>
        <position position="661"/>
    </location>
</feature>
<dbReference type="Proteomes" id="UP001150603">
    <property type="component" value="Unassembled WGS sequence"/>
</dbReference>
<protein>
    <submittedName>
        <fullName evidence="1">Uncharacterized protein</fullName>
    </submittedName>
</protein>